<keyword evidence="4 10" id="KW-0812">Transmembrane</keyword>
<reference evidence="13 14" key="1">
    <citation type="submission" date="2022-01" db="EMBL/GenBank/DDBJ databases">
        <title>A chromosomal length assembly of Cordylochernes scorpioides.</title>
        <authorList>
            <person name="Zeh D."/>
            <person name="Zeh J."/>
        </authorList>
    </citation>
    <scope>NUCLEOTIDE SEQUENCE [LARGE SCALE GENOMIC DNA]</scope>
    <source>
        <strain evidence="13">IN4F17</strain>
        <tissue evidence="13">Whole Body</tissue>
    </source>
</reference>
<keyword evidence="3" id="KW-1003">Cell membrane</keyword>
<comment type="subcellular location">
    <subcellularLocation>
        <location evidence="1">Cell membrane</location>
        <topology evidence="1">Multi-pass membrane protein</topology>
    </subcellularLocation>
</comment>
<proteinExistence type="inferred from homology"/>
<organism evidence="13 14">
    <name type="scientific">Cordylochernes scorpioides</name>
    <dbReference type="NCBI Taxonomy" id="51811"/>
    <lineage>
        <taxon>Eukaryota</taxon>
        <taxon>Metazoa</taxon>
        <taxon>Ecdysozoa</taxon>
        <taxon>Arthropoda</taxon>
        <taxon>Chelicerata</taxon>
        <taxon>Arachnida</taxon>
        <taxon>Pseudoscorpiones</taxon>
        <taxon>Cheliferoidea</taxon>
        <taxon>Chernetidae</taxon>
        <taxon>Cordylochernes</taxon>
    </lineage>
</organism>
<dbReference type="InterPro" id="IPR017452">
    <property type="entry name" value="GPCR_Rhodpsn_7TM"/>
</dbReference>
<keyword evidence="14" id="KW-1185">Reference proteome</keyword>
<name>A0ABY6KSN6_9ARAC</name>
<evidence type="ECO:0000313" key="13">
    <source>
        <dbReference type="EMBL" id="UYV71678.1"/>
    </source>
</evidence>
<dbReference type="Proteomes" id="UP001235939">
    <property type="component" value="Chromosome 09"/>
</dbReference>
<dbReference type="PRINTS" id="PR00237">
    <property type="entry name" value="GPCRRHODOPSN"/>
</dbReference>
<keyword evidence="7 11" id="KW-0472">Membrane</keyword>
<dbReference type="PANTHER" id="PTHR24248">
    <property type="entry name" value="ADRENERGIC RECEPTOR-RELATED G-PROTEIN COUPLED RECEPTOR"/>
    <property type="match status" value="1"/>
</dbReference>
<evidence type="ECO:0000256" key="11">
    <source>
        <dbReference type="SAM" id="Phobius"/>
    </source>
</evidence>
<sequence length="157" mass="18105">MDVFLCTASINNLCLISLDRYWSITQAVRYLKRRTPLRALFMIAFVWVVSALSERPPPEPAPAAADVALVASCRRRKVAKARERRAVLILGLIMVSFIRLASFLPALRHGGPLHPLHPRDCLRRRLLARYCNSAFNPIIFTIFNRDFRRAFRKILFK</sequence>
<dbReference type="Pfam" id="PF00001">
    <property type="entry name" value="7tm_1"/>
    <property type="match status" value="1"/>
</dbReference>
<evidence type="ECO:0000256" key="9">
    <source>
        <dbReference type="ARBA" id="ARBA00023224"/>
    </source>
</evidence>
<evidence type="ECO:0000259" key="12">
    <source>
        <dbReference type="PROSITE" id="PS50262"/>
    </source>
</evidence>
<evidence type="ECO:0000256" key="7">
    <source>
        <dbReference type="ARBA" id="ARBA00023136"/>
    </source>
</evidence>
<evidence type="ECO:0000256" key="2">
    <source>
        <dbReference type="ARBA" id="ARBA00010663"/>
    </source>
</evidence>
<evidence type="ECO:0000256" key="8">
    <source>
        <dbReference type="ARBA" id="ARBA00023170"/>
    </source>
</evidence>
<keyword evidence="6 10" id="KW-0297">G-protein coupled receptor</keyword>
<evidence type="ECO:0000256" key="10">
    <source>
        <dbReference type="RuleBase" id="RU000688"/>
    </source>
</evidence>
<feature type="transmembrane region" description="Helical" evidence="11">
    <location>
        <begin position="86"/>
        <end position="107"/>
    </location>
</feature>
<evidence type="ECO:0000256" key="4">
    <source>
        <dbReference type="ARBA" id="ARBA00022692"/>
    </source>
</evidence>
<evidence type="ECO:0000256" key="1">
    <source>
        <dbReference type="ARBA" id="ARBA00004651"/>
    </source>
</evidence>
<keyword evidence="9 10" id="KW-0807">Transducer</keyword>
<keyword evidence="5 11" id="KW-1133">Transmembrane helix</keyword>
<comment type="similarity">
    <text evidence="2 10">Belongs to the G-protein coupled receptor 1 family.</text>
</comment>
<dbReference type="PROSITE" id="PS00237">
    <property type="entry name" value="G_PROTEIN_RECEP_F1_1"/>
    <property type="match status" value="1"/>
</dbReference>
<feature type="domain" description="G-protein coupled receptors family 1 profile" evidence="12">
    <location>
        <begin position="1"/>
        <end position="52"/>
    </location>
</feature>
<dbReference type="Gene3D" id="1.20.1070.10">
    <property type="entry name" value="Rhodopsin 7-helix transmembrane proteins"/>
    <property type="match status" value="2"/>
</dbReference>
<gene>
    <name evidence="13" type="ORF">LAZ67_9000015</name>
</gene>
<feature type="transmembrane region" description="Helical" evidence="11">
    <location>
        <begin position="127"/>
        <end position="147"/>
    </location>
</feature>
<keyword evidence="8 10" id="KW-0675">Receptor</keyword>
<dbReference type="PROSITE" id="PS50262">
    <property type="entry name" value="G_PROTEIN_RECEP_F1_2"/>
    <property type="match status" value="1"/>
</dbReference>
<dbReference type="SUPFAM" id="SSF81321">
    <property type="entry name" value="Family A G protein-coupled receptor-like"/>
    <property type="match status" value="1"/>
</dbReference>
<evidence type="ECO:0000313" key="14">
    <source>
        <dbReference type="Proteomes" id="UP001235939"/>
    </source>
</evidence>
<dbReference type="PANTHER" id="PTHR24248:SF189">
    <property type="entry name" value="ALPHA2-ADRENERGIC-LIKE OCTOPAMINE RECEPTOR, ISOFORM B"/>
    <property type="match status" value="1"/>
</dbReference>
<evidence type="ECO:0000256" key="6">
    <source>
        <dbReference type="ARBA" id="ARBA00023040"/>
    </source>
</evidence>
<protein>
    <submittedName>
        <fullName evidence="13">ADRA2A</fullName>
    </submittedName>
</protein>
<accession>A0ABY6KSN6</accession>
<dbReference type="EMBL" id="CP092871">
    <property type="protein sequence ID" value="UYV71678.1"/>
    <property type="molecule type" value="Genomic_DNA"/>
</dbReference>
<evidence type="ECO:0000256" key="5">
    <source>
        <dbReference type="ARBA" id="ARBA00022989"/>
    </source>
</evidence>
<evidence type="ECO:0000256" key="3">
    <source>
        <dbReference type="ARBA" id="ARBA00022475"/>
    </source>
</evidence>
<dbReference type="InterPro" id="IPR000276">
    <property type="entry name" value="GPCR_Rhodpsn"/>
</dbReference>